<evidence type="ECO:0000256" key="4">
    <source>
        <dbReference type="ARBA" id="ARBA00023186"/>
    </source>
</evidence>
<dbReference type="PANTHER" id="PTHR44027">
    <property type="entry name" value="DNAJ HOMOLOG SUBFAMILY C MEMBER 5 HOMOLOG"/>
    <property type="match status" value="1"/>
</dbReference>
<evidence type="ECO:0000256" key="5">
    <source>
        <dbReference type="ARBA" id="ARBA00023288"/>
    </source>
</evidence>
<name>A0A4S2KK67_OPIFE</name>
<protein>
    <recommendedName>
        <fullName evidence="7">J domain-containing protein</fullName>
    </recommendedName>
</protein>
<dbReference type="InterPro" id="IPR036869">
    <property type="entry name" value="J_dom_sf"/>
</dbReference>
<feature type="compositionally biased region" description="Polar residues" evidence="6">
    <location>
        <begin position="163"/>
        <end position="181"/>
    </location>
</feature>
<dbReference type="SMART" id="SM00271">
    <property type="entry name" value="DnaJ"/>
    <property type="match status" value="1"/>
</dbReference>
<keyword evidence="4" id="KW-0143">Chaperone</keyword>
<keyword evidence="5" id="KW-0449">Lipoprotein</keyword>
<dbReference type="Pfam" id="PF00226">
    <property type="entry name" value="DnaJ"/>
    <property type="match status" value="1"/>
</dbReference>
<dbReference type="CDD" id="cd06257">
    <property type="entry name" value="DnaJ"/>
    <property type="match status" value="1"/>
</dbReference>
<dbReference type="Gene3D" id="1.10.287.110">
    <property type="entry name" value="DnaJ domain"/>
    <property type="match status" value="1"/>
</dbReference>
<dbReference type="PROSITE" id="PS50076">
    <property type="entry name" value="DNAJ_2"/>
    <property type="match status" value="1"/>
</dbReference>
<dbReference type="AlphaFoldDB" id="A0A4S2KK67"/>
<comment type="caution">
    <text evidence="8">The sequence shown here is derived from an EMBL/GenBank/DDBJ whole genome shotgun (WGS) entry which is preliminary data.</text>
</comment>
<dbReference type="InterPro" id="IPR018253">
    <property type="entry name" value="DnaJ_domain_CS"/>
</dbReference>
<accession>A0A4S2KK67</accession>
<feature type="region of interest" description="Disordered" evidence="6">
    <location>
        <begin position="159"/>
        <end position="190"/>
    </location>
</feature>
<feature type="domain" description="J" evidence="7">
    <location>
        <begin position="22"/>
        <end position="87"/>
    </location>
</feature>
<dbReference type="PROSITE" id="PS00636">
    <property type="entry name" value="DNAJ_1"/>
    <property type="match status" value="1"/>
</dbReference>
<reference evidence="8 9" key="1">
    <citation type="journal article" date="2019" name="BMC Genomics">
        <title>New insights from Opisthorchis felineus genome: update on genomics of the epidemiologically important liver flukes.</title>
        <authorList>
            <person name="Ershov N.I."/>
            <person name="Mordvinov V.A."/>
            <person name="Prokhortchouk E.B."/>
            <person name="Pakharukova M.Y."/>
            <person name="Gunbin K.V."/>
            <person name="Ustyantsev K."/>
            <person name="Genaev M.A."/>
            <person name="Blinov A.G."/>
            <person name="Mazur A."/>
            <person name="Boulygina E."/>
            <person name="Tsygankova S."/>
            <person name="Khrameeva E."/>
            <person name="Chekanov N."/>
            <person name="Fan G."/>
            <person name="Xiao A."/>
            <person name="Zhang H."/>
            <person name="Xu X."/>
            <person name="Yang H."/>
            <person name="Solovyev V."/>
            <person name="Lee S.M."/>
            <person name="Liu X."/>
            <person name="Afonnikov D.A."/>
            <person name="Skryabin K.G."/>
        </authorList>
    </citation>
    <scope>NUCLEOTIDE SEQUENCE [LARGE SCALE GENOMIC DNA]</scope>
    <source>
        <strain evidence="8">AK-0245</strain>
        <tissue evidence="8">Whole organism</tissue>
    </source>
</reference>
<dbReference type="Proteomes" id="UP000308267">
    <property type="component" value="Unassembled WGS sequence"/>
</dbReference>
<dbReference type="STRING" id="147828.A0A4S2KK67"/>
<organism evidence="8 9">
    <name type="scientific">Opisthorchis felineus</name>
    <dbReference type="NCBI Taxonomy" id="147828"/>
    <lineage>
        <taxon>Eukaryota</taxon>
        <taxon>Metazoa</taxon>
        <taxon>Spiralia</taxon>
        <taxon>Lophotrochozoa</taxon>
        <taxon>Platyhelminthes</taxon>
        <taxon>Trematoda</taxon>
        <taxon>Digenea</taxon>
        <taxon>Opisthorchiida</taxon>
        <taxon>Opisthorchiata</taxon>
        <taxon>Opisthorchiidae</taxon>
        <taxon>Opisthorchis</taxon>
    </lineage>
</organism>
<keyword evidence="2" id="KW-0472">Membrane</keyword>
<evidence type="ECO:0000256" key="2">
    <source>
        <dbReference type="ARBA" id="ARBA00023136"/>
    </source>
</evidence>
<dbReference type="OrthoDB" id="445556at2759"/>
<evidence type="ECO:0000313" key="8">
    <source>
        <dbReference type="EMBL" id="TGZ50023.1"/>
    </source>
</evidence>
<evidence type="ECO:0000313" key="9">
    <source>
        <dbReference type="Proteomes" id="UP000308267"/>
    </source>
</evidence>
<dbReference type="GO" id="GO:0016020">
    <property type="term" value="C:membrane"/>
    <property type="evidence" value="ECO:0007669"/>
    <property type="project" value="UniProtKB-SubCell"/>
</dbReference>
<dbReference type="SUPFAM" id="SSF46565">
    <property type="entry name" value="Chaperone J-domain"/>
    <property type="match status" value="1"/>
</dbReference>
<evidence type="ECO:0000256" key="1">
    <source>
        <dbReference type="ARBA" id="ARBA00004635"/>
    </source>
</evidence>
<dbReference type="PRINTS" id="PR00625">
    <property type="entry name" value="JDOMAIN"/>
</dbReference>
<evidence type="ECO:0000256" key="3">
    <source>
        <dbReference type="ARBA" id="ARBA00023139"/>
    </source>
</evidence>
<dbReference type="GO" id="GO:0005737">
    <property type="term" value="C:cytoplasm"/>
    <property type="evidence" value="ECO:0007669"/>
    <property type="project" value="UniProtKB-ARBA"/>
</dbReference>
<keyword evidence="9" id="KW-1185">Reference proteome</keyword>
<evidence type="ECO:0000256" key="6">
    <source>
        <dbReference type="SAM" id="MobiDB-lite"/>
    </source>
</evidence>
<dbReference type="EMBL" id="SJOL01010924">
    <property type="protein sequence ID" value="TGZ50023.1"/>
    <property type="molecule type" value="Genomic_DNA"/>
</dbReference>
<sequence>MAPRSSVGGEASDGRRHSENVDFYAVLEVDKEATPADIKRAYRRLALRFHPDKNPDDPNASEKFKEINRAHAVLSDPTKRRIYDQYGSFGIYLAEQVDEDTMRAYFALQNPCLKCCLGTLFILSCCCCCLCCCCCCNFCCGHCRPAHEPDDFRDILEEEAGRNASNSPQESNEQSPVTDQPGSFPAAPVGFNAASTLVTDVQKE</sequence>
<keyword evidence="3" id="KW-0564">Palmitate</keyword>
<gene>
    <name evidence="8" type="ORF">CRM22_010872</name>
</gene>
<proteinExistence type="predicted"/>
<dbReference type="PANTHER" id="PTHR44027:SF7">
    <property type="entry name" value="DNAJ HOMOLOG SUBFAMILY C MEMBER 5 HOMOLOG"/>
    <property type="match status" value="1"/>
</dbReference>
<dbReference type="InterPro" id="IPR001623">
    <property type="entry name" value="DnaJ_domain"/>
</dbReference>
<dbReference type="InterPro" id="IPR051434">
    <property type="entry name" value="DnaJ_C_subfamily_member5"/>
</dbReference>
<evidence type="ECO:0000259" key="7">
    <source>
        <dbReference type="PROSITE" id="PS50076"/>
    </source>
</evidence>
<comment type="subcellular location">
    <subcellularLocation>
        <location evidence="1">Membrane</location>
        <topology evidence="1">Lipid-anchor</topology>
    </subcellularLocation>
</comment>